<proteinExistence type="predicted"/>
<keyword evidence="2" id="KW-1185">Reference proteome</keyword>
<comment type="caution">
    <text evidence="1">The sequence shown here is derived from an EMBL/GenBank/DDBJ whole genome shotgun (WGS) entry which is preliminary data.</text>
</comment>
<accession>A0ACC1TCW9</accession>
<organism evidence="1 2">
    <name type="scientific">Phlebia brevispora</name>
    <dbReference type="NCBI Taxonomy" id="194682"/>
    <lineage>
        <taxon>Eukaryota</taxon>
        <taxon>Fungi</taxon>
        <taxon>Dikarya</taxon>
        <taxon>Basidiomycota</taxon>
        <taxon>Agaricomycotina</taxon>
        <taxon>Agaricomycetes</taxon>
        <taxon>Polyporales</taxon>
        <taxon>Meruliaceae</taxon>
        <taxon>Phlebia</taxon>
    </lineage>
</organism>
<dbReference type="EMBL" id="JANHOG010000078">
    <property type="protein sequence ID" value="KAJ3558605.1"/>
    <property type="molecule type" value="Genomic_DNA"/>
</dbReference>
<evidence type="ECO:0000313" key="2">
    <source>
        <dbReference type="Proteomes" id="UP001148662"/>
    </source>
</evidence>
<protein>
    <submittedName>
        <fullName evidence="1">Uncharacterized protein</fullName>
    </submittedName>
</protein>
<gene>
    <name evidence="1" type="ORF">NM688_g826</name>
</gene>
<dbReference type="Proteomes" id="UP001148662">
    <property type="component" value="Unassembled WGS sequence"/>
</dbReference>
<sequence length="251" mass="27745">MDTTSIEAELALLYSTVQQTYSANYHEAAAVTVLSYDILLNLATEIEVIWKTSWSLPKVLYLIARYYAPLDLLVLLSLDVQIGLSAPVRIPFPFCSAKIKVYCVIGVPYLVMVDHHFLIFMCIMMFCDFACMLYAALWASVKAQVVTVPSFVRLPACTTLLSVGKVTLVGWISSIVVGSADLFDAIMTLDTHTPITRVAFIWFTVAYSIAGTRILFNLRTEAMKSLAGSQDSAQLTEDSVGLDMFAHQQSV</sequence>
<evidence type="ECO:0000313" key="1">
    <source>
        <dbReference type="EMBL" id="KAJ3558605.1"/>
    </source>
</evidence>
<name>A0ACC1TCW9_9APHY</name>
<reference evidence="1" key="1">
    <citation type="submission" date="2022-07" db="EMBL/GenBank/DDBJ databases">
        <title>Genome Sequence of Phlebia brevispora.</title>
        <authorList>
            <person name="Buettner E."/>
        </authorList>
    </citation>
    <scope>NUCLEOTIDE SEQUENCE</scope>
    <source>
        <strain evidence="1">MPL23</strain>
    </source>
</reference>